<dbReference type="OrthoDB" id="267399at2"/>
<gene>
    <name evidence="2" type="ORF">HMPREF9429_00966</name>
</gene>
<dbReference type="STRING" id="706434.HMPREF9429_00966"/>
<evidence type="ECO:0000313" key="2">
    <source>
        <dbReference type="EMBL" id="EFQ03785.1"/>
    </source>
</evidence>
<dbReference type="PANTHER" id="PTHR12526:SF630">
    <property type="entry name" value="GLYCOSYLTRANSFERASE"/>
    <property type="match status" value="1"/>
</dbReference>
<reference evidence="2 3" key="1">
    <citation type="submission" date="2010-08" db="EMBL/GenBank/DDBJ databases">
        <authorList>
            <person name="Weinstock G."/>
            <person name="Sodergren E."/>
            <person name="Clifton S."/>
            <person name="Fulton L."/>
            <person name="Fulton B."/>
            <person name="Courtney L."/>
            <person name="Fronick C."/>
            <person name="Harrison M."/>
            <person name="Strong C."/>
            <person name="Farmer C."/>
            <person name="Delahaunty K."/>
            <person name="Markovic C."/>
            <person name="Hall O."/>
            <person name="Minx P."/>
            <person name="Tomlinson C."/>
            <person name="Mitreva M."/>
            <person name="Hou S."/>
            <person name="Chen J."/>
            <person name="Wollam A."/>
            <person name="Pepin K.H."/>
            <person name="Johnson M."/>
            <person name="Bhonagiri V."/>
            <person name="Zhang X."/>
            <person name="Suruliraj S."/>
            <person name="Warren W."/>
            <person name="Chinwalla A."/>
            <person name="Mardis E.R."/>
            <person name="Wilson R.K."/>
        </authorList>
    </citation>
    <scope>NUCLEOTIDE SEQUENCE [LARGE SCALE GENOMIC DNA]</scope>
    <source>
        <strain evidence="2 3">F0359</strain>
    </source>
</reference>
<dbReference type="Pfam" id="PF00534">
    <property type="entry name" value="Glycos_transf_1"/>
    <property type="match status" value="1"/>
</dbReference>
<keyword evidence="2" id="KW-0328">Glycosyltransferase</keyword>
<dbReference type="RefSeq" id="WP_006942024.1">
    <property type="nucleotide sequence ID" value="NZ_GL538208.1"/>
</dbReference>
<organism evidence="2 3">
    <name type="scientific">Megasphaera micronuciformis F0359</name>
    <dbReference type="NCBI Taxonomy" id="706434"/>
    <lineage>
        <taxon>Bacteria</taxon>
        <taxon>Bacillati</taxon>
        <taxon>Bacillota</taxon>
        <taxon>Negativicutes</taxon>
        <taxon>Veillonellales</taxon>
        <taxon>Veillonellaceae</taxon>
        <taxon>Megasphaera</taxon>
    </lineage>
</organism>
<keyword evidence="2" id="KW-0808">Transferase</keyword>
<feature type="domain" description="Glycosyl transferase family 1" evidence="1">
    <location>
        <begin position="210"/>
        <end position="367"/>
    </location>
</feature>
<keyword evidence="3" id="KW-1185">Reference proteome</keyword>
<name>E2ZCL4_9FIRM</name>
<dbReference type="HOGENOM" id="CLU_009583_0_0_9"/>
<evidence type="ECO:0000259" key="1">
    <source>
        <dbReference type="Pfam" id="PF00534"/>
    </source>
</evidence>
<dbReference type="PANTHER" id="PTHR12526">
    <property type="entry name" value="GLYCOSYLTRANSFERASE"/>
    <property type="match status" value="1"/>
</dbReference>
<dbReference type="Proteomes" id="UP000003195">
    <property type="component" value="Unassembled WGS sequence"/>
</dbReference>
<dbReference type="InterPro" id="IPR001296">
    <property type="entry name" value="Glyco_trans_1"/>
</dbReference>
<dbReference type="EMBL" id="AECS01000037">
    <property type="protein sequence ID" value="EFQ03785.1"/>
    <property type="molecule type" value="Genomic_DNA"/>
</dbReference>
<dbReference type="SUPFAM" id="SSF53756">
    <property type="entry name" value="UDP-Glycosyltransferase/glycogen phosphorylase"/>
    <property type="match status" value="1"/>
</dbReference>
<sequence>MKILLANLTKMVNDTGGLSKVTIAFANEMQRRGHTVNFVYQDIQIGDFYYSLNENVGAYDLCHYDGKSISIPLWYKMKREILRTFNKRKARGVNDEFTKNYLLDNLKSVLVRTEPEVIVSFQPAASKALLIDLKTDIPVITMSHGDPEDYFYSYPFEEVEAVAKSTVNQVLLPSFEAHIKARLPQVKVVVIGNAVSQYTEQVDLTKSRFRRKIVFVARLNRGKQPHLLIKAFAALASKYPEWDLELWGQEDRKLYRKELDMLVSKMDLTSRVYFKGTTTDVPSVLLQADIFAFPSAGEGFGLSLGEAMSIGLPAVGYKSCTGVNELIINGETGFLCDDGAEPLAQALEKLMSSQELRTRMGCAGRERMKQFSPEVIWNQWEDLLKSLVKEWH</sequence>
<accession>E2ZCL4</accession>
<dbReference type="AlphaFoldDB" id="E2ZCL4"/>
<dbReference type="GO" id="GO:0016757">
    <property type="term" value="F:glycosyltransferase activity"/>
    <property type="evidence" value="ECO:0007669"/>
    <property type="project" value="UniProtKB-KW"/>
</dbReference>
<comment type="caution">
    <text evidence="2">The sequence shown here is derived from an EMBL/GenBank/DDBJ whole genome shotgun (WGS) entry which is preliminary data.</text>
</comment>
<dbReference type="eggNOG" id="COG0438">
    <property type="taxonomic scope" value="Bacteria"/>
</dbReference>
<evidence type="ECO:0000313" key="3">
    <source>
        <dbReference type="Proteomes" id="UP000003195"/>
    </source>
</evidence>
<protein>
    <submittedName>
        <fullName evidence="2">Glycosyltransferase, group 1 family protein</fullName>
        <ecNumber evidence="2">2.4.-.-</ecNumber>
    </submittedName>
</protein>
<dbReference type="EC" id="2.4.-.-" evidence="2"/>
<dbReference type="Gene3D" id="3.40.50.2000">
    <property type="entry name" value="Glycogen Phosphorylase B"/>
    <property type="match status" value="2"/>
</dbReference>
<proteinExistence type="predicted"/>